<proteinExistence type="predicted"/>
<evidence type="ECO:0000313" key="1">
    <source>
        <dbReference type="EMBL" id="CDW48683.1"/>
    </source>
</evidence>
<sequence length="60" mass="6743">APSRSVRLTLCLKMSEPLKCLEKILDPLVGFQSDIFKHKVKRTLLDGAVPSIGEYCIKQQ</sequence>
<protein>
    <submittedName>
        <fullName evidence="1">Uncharacterized protein</fullName>
    </submittedName>
</protein>
<name>A0A0K2VDR0_LEPSM</name>
<reference evidence="1" key="1">
    <citation type="submission" date="2014-05" db="EMBL/GenBank/DDBJ databases">
        <authorList>
            <person name="Chronopoulou M."/>
        </authorList>
    </citation>
    <scope>NUCLEOTIDE SEQUENCE</scope>
    <source>
        <tissue evidence="1">Whole organism</tissue>
    </source>
</reference>
<organism evidence="1">
    <name type="scientific">Lepeophtheirus salmonis</name>
    <name type="common">Salmon louse</name>
    <name type="synonym">Caligus salmonis</name>
    <dbReference type="NCBI Taxonomy" id="72036"/>
    <lineage>
        <taxon>Eukaryota</taxon>
        <taxon>Metazoa</taxon>
        <taxon>Ecdysozoa</taxon>
        <taxon>Arthropoda</taxon>
        <taxon>Crustacea</taxon>
        <taxon>Multicrustacea</taxon>
        <taxon>Hexanauplia</taxon>
        <taxon>Copepoda</taxon>
        <taxon>Siphonostomatoida</taxon>
        <taxon>Caligidae</taxon>
        <taxon>Lepeophtheirus</taxon>
    </lineage>
</organism>
<dbReference type="AlphaFoldDB" id="A0A0K2VDR0"/>
<dbReference type="EMBL" id="HACA01031322">
    <property type="protein sequence ID" value="CDW48683.1"/>
    <property type="molecule type" value="Transcribed_RNA"/>
</dbReference>
<feature type="non-terminal residue" evidence="1">
    <location>
        <position position="1"/>
    </location>
</feature>
<accession>A0A0K2VDR0</accession>